<evidence type="ECO:0000256" key="6">
    <source>
        <dbReference type="ARBA" id="ARBA00022801"/>
    </source>
</evidence>
<dbReference type="InterPro" id="IPR025404">
    <property type="entry name" value="DUF4130"/>
</dbReference>
<evidence type="ECO:0000313" key="11">
    <source>
        <dbReference type="EMBL" id="MCT4334867.1"/>
    </source>
</evidence>
<keyword evidence="5" id="KW-0227">DNA damage</keyword>
<proteinExistence type="inferred from homology"/>
<dbReference type="InterPro" id="IPR051536">
    <property type="entry name" value="UDG_Type-4/5"/>
</dbReference>
<dbReference type="CDD" id="cd10030">
    <property type="entry name" value="UDG-F4_TTUDGA_SPO1dp_like"/>
    <property type="match status" value="1"/>
</dbReference>
<evidence type="ECO:0000256" key="5">
    <source>
        <dbReference type="ARBA" id="ARBA00022763"/>
    </source>
</evidence>
<accession>A0ABT2KE97</accession>
<dbReference type="InterPro" id="IPR023875">
    <property type="entry name" value="DNA_repair_put"/>
</dbReference>
<evidence type="ECO:0000256" key="9">
    <source>
        <dbReference type="ARBA" id="ARBA00023204"/>
    </source>
</evidence>
<dbReference type="Proteomes" id="UP001320702">
    <property type="component" value="Unassembled WGS sequence"/>
</dbReference>
<sequence>MYRVALPLLGFLPVWRDAARRLASHEIPPHQVAWDRNAGHELFASKHPPETEGPTQVTAPSGFLTLSKTVLCHNDSAAPALLYTALHRHQTDRRALSNPADALSHRIERLSKAVRRDIHKMHAFVRFRELPRNGHRRRFGAWFEPEHHVLEAGTPFFAKRFADMDWTIATPVGVARFEDGNLSYLAPAPPPDLPTDASEALWGTYFANIFNPARIHLQAMRSEMPLKYWKNLPETQLIPEMLKNAESRVKSMRAALPSEPPARASRILKRNQASETEMSPTNLAEAKAQAAACRRCDLCEAASQTVWGSGDSASGLMIVGEQPGDAEDLCGQPFVGPAGQLLHSEMDEAEIGAAWLTNAVKHFKYRQRGKRRIHQAPNRQEIVHCRWWLDYERRFLVPRLTVALGASAAFALTGDDSPMEIRRGTIETARDGGPVLITWHPSYILRLPSKASADAREQLRDDLVRARTILGNQSVS</sequence>
<dbReference type="NCBIfam" id="TIGR03914">
    <property type="entry name" value="UDG_fam_dom"/>
    <property type="match status" value="1"/>
</dbReference>
<dbReference type="Gene3D" id="3.40.470.10">
    <property type="entry name" value="Uracil-DNA glycosylase-like domain"/>
    <property type="match status" value="1"/>
</dbReference>
<reference evidence="11 12" key="1">
    <citation type="submission" date="2022-04" db="EMBL/GenBank/DDBJ databases">
        <title>Paracoccus sp. YLB-12 draft genome sequence.</title>
        <authorList>
            <person name="Yu L."/>
        </authorList>
    </citation>
    <scope>NUCLEOTIDE SEQUENCE [LARGE SCALE GENOMIC DNA]</scope>
    <source>
        <strain evidence="11 12">YLB-12</strain>
    </source>
</reference>
<evidence type="ECO:0000256" key="7">
    <source>
        <dbReference type="ARBA" id="ARBA00023004"/>
    </source>
</evidence>
<evidence type="ECO:0000256" key="8">
    <source>
        <dbReference type="ARBA" id="ARBA00023014"/>
    </source>
</evidence>
<dbReference type="InterPro" id="IPR036895">
    <property type="entry name" value="Uracil-DNA_glycosylase-like_sf"/>
</dbReference>
<dbReference type="InterPro" id="IPR005122">
    <property type="entry name" value="Uracil-DNA_glycosylase-like"/>
</dbReference>
<evidence type="ECO:0000313" key="12">
    <source>
        <dbReference type="Proteomes" id="UP001320702"/>
    </source>
</evidence>
<keyword evidence="12" id="KW-1185">Reference proteome</keyword>
<protein>
    <recommendedName>
        <fullName evidence="2">Type-4 uracil-DNA glycosylase</fullName>
    </recommendedName>
</protein>
<dbReference type="RefSeq" id="WP_260278733.1">
    <property type="nucleotide sequence ID" value="NZ_JANAVZ010000023.1"/>
</dbReference>
<dbReference type="Pfam" id="PF13566">
    <property type="entry name" value="DUF4130"/>
    <property type="match status" value="1"/>
</dbReference>
<keyword evidence="8" id="KW-0411">Iron-sulfur</keyword>
<dbReference type="SUPFAM" id="SSF52141">
    <property type="entry name" value="Uracil-DNA glycosylase-like"/>
    <property type="match status" value="1"/>
</dbReference>
<dbReference type="EMBL" id="JANAVZ010000023">
    <property type="protein sequence ID" value="MCT4334867.1"/>
    <property type="molecule type" value="Genomic_DNA"/>
</dbReference>
<organism evidence="11 12">
    <name type="scientific">Paracoccus maritimus</name>
    <dbReference type="NCBI Taxonomy" id="2933292"/>
    <lineage>
        <taxon>Bacteria</taxon>
        <taxon>Pseudomonadati</taxon>
        <taxon>Pseudomonadota</taxon>
        <taxon>Alphaproteobacteria</taxon>
        <taxon>Rhodobacterales</taxon>
        <taxon>Paracoccaceae</taxon>
        <taxon>Paracoccus</taxon>
    </lineage>
</organism>
<keyword evidence="6" id="KW-0378">Hydrolase</keyword>
<dbReference type="Pfam" id="PF03167">
    <property type="entry name" value="UDG"/>
    <property type="match status" value="1"/>
</dbReference>
<keyword evidence="9" id="KW-0234">DNA repair</keyword>
<keyword evidence="7" id="KW-0408">Iron</keyword>
<evidence type="ECO:0000256" key="4">
    <source>
        <dbReference type="ARBA" id="ARBA00022723"/>
    </source>
</evidence>
<keyword evidence="4" id="KW-0479">Metal-binding</keyword>
<dbReference type="SMART" id="SM00987">
    <property type="entry name" value="UreE_C"/>
    <property type="match status" value="1"/>
</dbReference>
<dbReference type="NCBIfam" id="TIGR03915">
    <property type="entry name" value="SAM_7_link_chp"/>
    <property type="match status" value="1"/>
</dbReference>
<evidence type="ECO:0000256" key="3">
    <source>
        <dbReference type="ARBA" id="ARBA00022485"/>
    </source>
</evidence>
<dbReference type="PANTHER" id="PTHR33693:SF9">
    <property type="entry name" value="TYPE-4 URACIL-DNA GLYCOSYLASE"/>
    <property type="match status" value="1"/>
</dbReference>
<evidence type="ECO:0000256" key="1">
    <source>
        <dbReference type="ARBA" id="ARBA00006521"/>
    </source>
</evidence>
<dbReference type="InterPro" id="IPR005273">
    <property type="entry name" value="Ura-DNA_glyco_family4"/>
</dbReference>
<dbReference type="SMART" id="SM00986">
    <property type="entry name" value="UDG"/>
    <property type="match status" value="1"/>
</dbReference>
<name>A0ABT2KE97_9RHOB</name>
<dbReference type="PANTHER" id="PTHR33693">
    <property type="entry name" value="TYPE-5 URACIL-DNA GLYCOSYLASE"/>
    <property type="match status" value="1"/>
</dbReference>
<evidence type="ECO:0000259" key="10">
    <source>
        <dbReference type="SMART" id="SM00986"/>
    </source>
</evidence>
<comment type="caution">
    <text evidence="11">The sequence shown here is derived from an EMBL/GenBank/DDBJ whole genome shotgun (WGS) entry which is preliminary data.</text>
</comment>
<evidence type="ECO:0000256" key="2">
    <source>
        <dbReference type="ARBA" id="ARBA00019403"/>
    </source>
</evidence>
<feature type="domain" description="Uracil-DNA glycosylase-like" evidence="10">
    <location>
        <begin position="307"/>
        <end position="464"/>
    </location>
</feature>
<keyword evidence="3" id="KW-0004">4Fe-4S</keyword>
<gene>
    <name evidence="11" type="ORF">MU516_18685</name>
</gene>
<comment type="similarity">
    <text evidence="1">Belongs to the uracil-DNA glycosylase (UDG) superfamily. Type 4 (UDGa) family.</text>
</comment>